<feature type="region of interest" description="Disordered" evidence="1">
    <location>
        <begin position="141"/>
        <end position="218"/>
    </location>
</feature>
<reference evidence="3" key="1">
    <citation type="submission" date="2013-09" db="EMBL/GenBank/DDBJ databases">
        <title>The Genome Sequence of Anopheles maculatus species B.</title>
        <authorList>
            <consortium name="The Broad Institute Genomics Platform"/>
            <person name="Neafsey D.E."/>
            <person name="Besansky N."/>
            <person name="Howell P."/>
            <person name="Walton C."/>
            <person name="Young S.K."/>
            <person name="Zeng Q."/>
            <person name="Gargeya S."/>
            <person name="Fitzgerald M."/>
            <person name="Haas B."/>
            <person name="Abouelleil A."/>
            <person name="Allen A.W."/>
            <person name="Alvarado L."/>
            <person name="Arachchi H.M."/>
            <person name="Berlin A.M."/>
            <person name="Chapman S.B."/>
            <person name="Gainer-Dewar J."/>
            <person name="Goldberg J."/>
            <person name="Griggs A."/>
            <person name="Gujja S."/>
            <person name="Hansen M."/>
            <person name="Howarth C."/>
            <person name="Imamovic A."/>
            <person name="Ireland A."/>
            <person name="Larimer J."/>
            <person name="McCowan C."/>
            <person name="Murphy C."/>
            <person name="Pearson M."/>
            <person name="Poon T.W."/>
            <person name="Priest M."/>
            <person name="Roberts A."/>
            <person name="Saif S."/>
            <person name="Shea T."/>
            <person name="Sisk P."/>
            <person name="Sykes S."/>
            <person name="Wortman J."/>
            <person name="Nusbaum C."/>
            <person name="Birren B."/>
        </authorList>
    </citation>
    <scope>NUCLEOTIDE SEQUENCE [LARGE SCALE GENOMIC DNA]</scope>
    <source>
        <strain evidence="3">maculatus3</strain>
    </source>
</reference>
<feature type="compositionally biased region" description="Low complexity" evidence="1">
    <location>
        <begin position="141"/>
        <end position="158"/>
    </location>
</feature>
<accession>A0A182SYJ4</accession>
<protein>
    <submittedName>
        <fullName evidence="2">Uncharacterized protein</fullName>
    </submittedName>
</protein>
<feature type="region of interest" description="Disordered" evidence="1">
    <location>
        <begin position="1"/>
        <end position="20"/>
    </location>
</feature>
<feature type="compositionally biased region" description="Low complexity" evidence="1">
    <location>
        <begin position="189"/>
        <end position="200"/>
    </location>
</feature>
<organism evidence="2 3">
    <name type="scientific">Anopheles maculatus</name>
    <dbReference type="NCBI Taxonomy" id="74869"/>
    <lineage>
        <taxon>Eukaryota</taxon>
        <taxon>Metazoa</taxon>
        <taxon>Ecdysozoa</taxon>
        <taxon>Arthropoda</taxon>
        <taxon>Hexapoda</taxon>
        <taxon>Insecta</taxon>
        <taxon>Pterygota</taxon>
        <taxon>Neoptera</taxon>
        <taxon>Endopterygota</taxon>
        <taxon>Diptera</taxon>
        <taxon>Nematocera</taxon>
        <taxon>Culicoidea</taxon>
        <taxon>Culicidae</taxon>
        <taxon>Anophelinae</taxon>
        <taxon>Anopheles</taxon>
        <taxon>Anopheles maculatus group</taxon>
    </lineage>
</organism>
<evidence type="ECO:0000313" key="2">
    <source>
        <dbReference type="EnsemblMetazoa" id="AMAM016014-PA"/>
    </source>
</evidence>
<reference evidence="2" key="2">
    <citation type="submission" date="2020-05" db="UniProtKB">
        <authorList>
            <consortium name="EnsemblMetazoa"/>
        </authorList>
    </citation>
    <scope>IDENTIFICATION</scope>
    <source>
        <strain evidence="2">maculatus3</strain>
    </source>
</reference>
<dbReference type="Proteomes" id="UP000075901">
    <property type="component" value="Unassembled WGS sequence"/>
</dbReference>
<feature type="region of interest" description="Disordered" evidence="1">
    <location>
        <begin position="234"/>
        <end position="264"/>
    </location>
</feature>
<dbReference type="VEuPathDB" id="VectorBase:AMAM016014"/>
<sequence length="321" mass="33981">MFSMDSKIPKPAFLKKPTGPLSLPGNARLPLSRDLLNLPLANASMFSKRMASPDKPSNGGVLNRAKLRRSRSATDLNRPDFHRPKYMSNLAPISSRSVAINATTVSMMTGSDLVKPLSENNGSRTHLRRSRSACDIAMKSNVSSASSTTSSSVSGMSSLAGFKRQPPSTLRNGVPAKVSKMGTLHSKNTGVAGTATTTATKPSSQKAPPISMTASKKAAVPPIKSTLGVAKTGAGGGVGASSAKPTSVNAPKPNGAGTKTVGKTMNKRIPPYDFKARFANLTEKHKALVEKHEKLLEDHASREALQELYDDCTRELCNLKN</sequence>
<dbReference type="EnsemblMetazoa" id="AMAM016014-RA">
    <property type="protein sequence ID" value="AMAM016014-PA"/>
    <property type="gene ID" value="AMAM016014"/>
</dbReference>
<dbReference type="AlphaFoldDB" id="A0A182SYJ4"/>
<evidence type="ECO:0000313" key="3">
    <source>
        <dbReference type="Proteomes" id="UP000075901"/>
    </source>
</evidence>
<name>A0A182SYJ4_9DIPT</name>
<proteinExistence type="predicted"/>
<evidence type="ECO:0000256" key="1">
    <source>
        <dbReference type="SAM" id="MobiDB-lite"/>
    </source>
</evidence>
<keyword evidence="3" id="KW-1185">Reference proteome</keyword>